<dbReference type="InterPro" id="IPR011990">
    <property type="entry name" value="TPR-like_helical_dom_sf"/>
</dbReference>
<feature type="repeat" description="TPR" evidence="1">
    <location>
        <begin position="340"/>
        <end position="373"/>
    </location>
</feature>
<dbReference type="AlphaFoldDB" id="A0A0R1TY61"/>
<proteinExistence type="predicted"/>
<dbReference type="SUPFAM" id="SSF48452">
    <property type="entry name" value="TPR-like"/>
    <property type="match status" value="3"/>
</dbReference>
<dbReference type="STRING" id="1423740.FC36_GL000542"/>
<dbReference type="PANTHER" id="PTHR23082:SF0">
    <property type="entry name" value="GENERAL TRANSCRIPTION FACTOR 3C POLYPEPTIDE 3"/>
    <property type="match status" value="1"/>
</dbReference>
<dbReference type="InterPro" id="IPR019734">
    <property type="entry name" value="TPR_rpt"/>
</dbReference>
<dbReference type="PATRIC" id="fig|1423740.3.peg.588"/>
<dbReference type="OrthoDB" id="2080803at2"/>
<dbReference type="PANTHER" id="PTHR23082">
    <property type="entry name" value="TRANSCRIPTION INITIATION FACTOR IIIC TFIIIC , POLYPEPTIDE 3-RELATED"/>
    <property type="match status" value="1"/>
</dbReference>
<feature type="repeat" description="TPR" evidence="1">
    <location>
        <begin position="272"/>
        <end position="305"/>
    </location>
</feature>
<comment type="caution">
    <text evidence="2">The sequence shown here is derived from an EMBL/GenBank/DDBJ whole genome shotgun (WGS) entry which is preliminary data.</text>
</comment>
<dbReference type="Gene3D" id="1.25.40.10">
    <property type="entry name" value="Tetratricopeptide repeat domain"/>
    <property type="match status" value="2"/>
</dbReference>
<dbReference type="Pfam" id="PF13432">
    <property type="entry name" value="TPR_16"/>
    <property type="match status" value="2"/>
</dbReference>
<dbReference type="PROSITE" id="PS50005">
    <property type="entry name" value="TPR"/>
    <property type="match status" value="2"/>
</dbReference>
<dbReference type="Pfam" id="PF13181">
    <property type="entry name" value="TPR_8"/>
    <property type="match status" value="2"/>
</dbReference>
<gene>
    <name evidence="2" type="ORF">FC36_GL000542</name>
</gene>
<sequence>MTFAEEMLQALSDGDLDLAKKKFIWSLRKDSPEMVYSMAEELYALGLNDMAKRAYQKLLADFPNEDDLKTALADIAINDGQDGEALNYLADISPDSPAYISSLLVAADLYQTQAMFEVSEQKLLEAYRLAPDEEVIQFALAELYFNMKKYPQAAEYYLDLIKSGVINYSRVNLVQRLGMAYALAGKFEKALAYLEQIHEEDLDADTRFQLAFTQAQLGQEEEAIKNYTKLKEEKADYATTYPALAELQAKHGDYADALITVQEGLAVDEYNVLLYQLAARYATALGQPQKAEKYIQEALEQDPDNLTLVLELSNLYLTNQKDQENIDFLTTYLKNDEIDAQIYWNLGQSYARLDDYERAVENYVAAKPVLESNPDYLRDAAYFFRNAGERQLARECVNLFLQDNENDAEMIELADQLNDFY</sequence>
<keyword evidence="1" id="KW-0802">TPR repeat</keyword>
<protein>
    <submittedName>
        <fullName evidence="2">Tetratricopeptide repeat family protein</fullName>
    </submittedName>
</protein>
<dbReference type="SMART" id="SM00028">
    <property type="entry name" value="TPR"/>
    <property type="match status" value="7"/>
</dbReference>
<dbReference type="InterPro" id="IPR039340">
    <property type="entry name" value="Tfc4/TFIIIC-102/Sfc4"/>
</dbReference>
<name>A0A0R1TY61_9LACO</name>
<dbReference type="EMBL" id="AZFH01000001">
    <property type="protein sequence ID" value="KRL85172.1"/>
    <property type="molecule type" value="Genomic_DNA"/>
</dbReference>
<dbReference type="Proteomes" id="UP000051048">
    <property type="component" value="Unassembled WGS sequence"/>
</dbReference>
<organism evidence="2 3">
    <name type="scientific">Ligilactobacillus equi DSM 15833 = JCM 10991</name>
    <dbReference type="NCBI Taxonomy" id="1423740"/>
    <lineage>
        <taxon>Bacteria</taxon>
        <taxon>Bacillati</taxon>
        <taxon>Bacillota</taxon>
        <taxon>Bacilli</taxon>
        <taxon>Lactobacillales</taxon>
        <taxon>Lactobacillaceae</taxon>
        <taxon>Ligilactobacillus</taxon>
    </lineage>
</organism>
<evidence type="ECO:0000313" key="3">
    <source>
        <dbReference type="Proteomes" id="UP000051048"/>
    </source>
</evidence>
<dbReference type="GO" id="GO:0006383">
    <property type="term" value="P:transcription by RNA polymerase III"/>
    <property type="evidence" value="ECO:0007669"/>
    <property type="project" value="InterPro"/>
</dbReference>
<dbReference type="GO" id="GO:0000127">
    <property type="term" value="C:transcription factor TFIIIC complex"/>
    <property type="evidence" value="ECO:0007669"/>
    <property type="project" value="TreeGrafter"/>
</dbReference>
<accession>A0A0R1TY61</accession>
<dbReference type="RefSeq" id="WP_025020283.1">
    <property type="nucleotide sequence ID" value="NZ_AZFH01000001.1"/>
</dbReference>
<evidence type="ECO:0000313" key="2">
    <source>
        <dbReference type="EMBL" id="KRL85172.1"/>
    </source>
</evidence>
<reference evidence="2 3" key="1">
    <citation type="journal article" date="2015" name="Genome Announc.">
        <title>Expanding the biotechnology potential of lactobacilli through comparative genomics of 213 strains and associated genera.</title>
        <authorList>
            <person name="Sun Z."/>
            <person name="Harris H.M."/>
            <person name="McCann A."/>
            <person name="Guo C."/>
            <person name="Argimon S."/>
            <person name="Zhang W."/>
            <person name="Yang X."/>
            <person name="Jeffery I.B."/>
            <person name="Cooney J.C."/>
            <person name="Kagawa T.F."/>
            <person name="Liu W."/>
            <person name="Song Y."/>
            <person name="Salvetti E."/>
            <person name="Wrobel A."/>
            <person name="Rasinkangas P."/>
            <person name="Parkhill J."/>
            <person name="Rea M.C."/>
            <person name="O'Sullivan O."/>
            <person name="Ritari J."/>
            <person name="Douillard F.P."/>
            <person name="Paul Ross R."/>
            <person name="Yang R."/>
            <person name="Briner A.E."/>
            <person name="Felis G.E."/>
            <person name="de Vos W.M."/>
            <person name="Barrangou R."/>
            <person name="Klaenhammer T.R."/>
            <person name="Caufield P.W."/>
            <person name="Cui Y."/>
            <person name="Zhang H."/>
            <person name="O'Toole P.W."/>
        </authorList>
    </citation>
    <scope>NUCLEOTIDE SEQUENCE [LARGE SCALE GENOMIC DNA]</scope>
    <source>
        <strain evidence="2 3">DSM 15833</strain>
    </source>
</reference>
<evidence type="ECO:0000256" key="1">
    <source>
        <dbReference type="PROSITE-ProRule" id="PRU00339"/>
    </source>
</evidence>
<dbReference type="Pfam" id="PF13428">
    <property type="entry name" value="TPR_14"/>
    <property type="match status" value="1"/>
</dbReference>